<gene>
    <name evidence="1" type="ORF">C0175_01140</name>
</gene>
<dbReference type="Proteomes" id="UP000236910">
    <property type="component" value="Unassembled WGS sequence"/>
</dbReference>
<accession>A0A2J6X922</accession>
<dbReference type="EMBL" id="PNIX01000067">
    <property type="protein sequence ID" value="PMP83793.1"/>
    <property type="molecule type" value="Genomic_DNA"/>
</dbReference>
<evidence type="ECO:0000313" key="1">
    <source>
        <dbReference type="EMBL" id="PMP83793.1"/>
    </source>
</evidence>
<sequence length="95" mass="11373">MTNSDWHLKDPLAKLICDLFGCEKIRCIMNEEQEKRVREIFVRKFKIYMKNHKYISVNGFFLSHKEIMPFVQKANVYKIGKVYSLLKKKLIKGEC</sequence>
<dbReference type="AlphaFoldDB" id="A0A2J6X922"/>
<name>A0A2J6X922_9BACT</name>
<comment type="caution">
    <text evidence="1">The sequence shown here is derived from an EMBL/GenBank/DDBJ whole genome shotgun (WGS) entry which is preliminary data.</text>
</comment>
<protein>
    <submittedName>
        <fullName evidence="1">Uncharacterized protein</fullName>
    </submittedName>
</protein>
<reference evidence="1 2" key="1">
    <citation type="submission" date="2018-01" db="EMBL/GenBank/DDBJ databases">
        <title>Metagenomic assembled genomes from two thermal pools in the Uzon Caldera, Kamchatka, Russia.</title>
        <authorList>
            <person name="Wilkins L."/>
            <person name="Ettinger C."/>
        </authorList>
    </citation>
    <scope>NUCLEOTIDE SEQUENCE [LARGE SCALE GENOMIC DNA]</scope>
    <source>
        <strain evidence="1">ARK-10</strain>
    </source>
</reference>
<evidence type="ECO:0000313" key="2">
    <source>
        <dbReference type="Proteomes" id="UP000236910"/>
    </source>
</evidence>
<organism evidence="1 2">
    <name type="scientific">Caldisericum exile</name>
    <dbReference type="NCBI Taxonomy" id="693075"/>
    <lineage>
        <taxon>Bacteria</taxon>
        <taxon>Pseudomonadati</taxon>
        <taxon>Caldisericota/Cryosericota group</taxon>
        <taxon>Caldisericota</taxon>
        <taxon>Caldisericia</taxon>
        <taxon>Caldisericales</taxon>
        <taxon>Caldisericaceae</taxon>
        <taxon>Caldisericum</taxon>
    </lineage>
</organism>
<proteinExistence type="predicted"/>